<reference evidence="1" key="2">
    <citation type="journal article" date="2023" name="IMA Fungus">
        <title>Comparative genomic study of the Penicillium genus elucidates a diverse pangenome and 15 lateral gene transfer events.</title>
        <authorList>
            <person name="Petersen C."/>
            <person name="Sorensen T."/>
            <person name="Nielsen M.R."/>
            <person name="Sondergaard T.E."/>
            <person name="Sorensen J.L."/>
            <person name="Fitzpatrick D.A."/>
            <person name="Frisvad J.C."/>
            <person name="Nielsen K.L."/>
        </authorList>
    </citation>
    <scope>NUCLEOTIDE SEQUENCE</scope>
    <source>
        <strain evidence="1">IBT 29864</strain>
    </source>
</reference>
<dbReference type="OrthoDB" id="4361017at2759"/>
<dbReference type="SUPFAM" id="SSF54768">
    <property type="entry name" value="dsRNA-binding domain-like"/>
    <property type="match status" value="1"/>
</dbReference>
<dbReference type="CDD" id="cd00048">
    <property type="entry name" value="DSRM_SF"/>
    <property type="match status" value="1"/>
</dbReference>
<dbReference type="GeneID" id="81442263"/>
<dbReference type="AlphaFoldDB" id="A0A9W9RQB2"/>
<gene>
    <name evidence="1" type="ORF">N7496_010171</name>
</gene>
<protein>
    <submittedName>
        <fullName evidence="1">Uncharacterized protein</fullName>
    </submittedName>
</protein>
<dbReference type="RefSeq" id="XP_056552084.1">
    <property type="nucleotide sequence ID" value="XM_056703084.1"/>
</dbReference>
<proteinExistence type="predicted"/>
<evidence type="ECO:0000313" key="2">
    <source>
        <dbReference type="Proteomes" id="UP001147782"/>
    </source>
</evidence>
<sequence length="250" mass="28800">MSTFLEDRLYLLGLEWAKFQIGIWMHFKLPHLIDASSLKKEGIRKVVMTEMLPYDEMLVELRLELLSLEEREPASFQFYRQIGAMVIRNAEITQGPFITLKLAQNILYRYLNRCHAEIWKGAVPNRGSPSTMGSAFGDSSHDFEGNDCDKSVGDSDSTQSHFYRSPDELRLTQQTYDDFVYTSALKEMGDMESCVPRYTLKRMVVEPPKWRAIVQYRDLQSFAEASSKKAAKHSASKSLWFQMGKSPLEN</sequence>
<dbReference type="Proteomes" id="UP001147782">
    <property type="component" value="Unassembled WGS sequence"/>
</dbReference>
<organism evidence="1 2">
    <name type="scientific">Penicillium cataractarum</name>
    <dbReference type="NCBI Taxonomy" id="2100454"/>
    <lineage>
        <taxon>Eukaryota</taxon>
        <taxon>Fungi</taxon>
        <taxon>Dikarya</taxon>
        <taxon>Ascomycota</taxon>
        <taxon>Pezizomycotina</taxon>
        <taxon>Eurotiomycetes</taxon>
        <taxon>Eurotiomycetidae</taxon>
        <taxon>Eurotiales</taxon>
        <taxon>Aspergillaceae</taxon>
        <taxon>Penicillium</taxon>
    </lineage>
</organism>
<name>A0A9W9RQB2_9EURO</name>
<reference evidence="1" key="1">
    <citation type="submission" date="2022-11" db="EMBL/GenBank/DDBJ databases">
        <authorList>
            <person name="Petersen C."/>
        </authorList>
    </citation>
    <scope>NUCLEOTIDE SEQUENCE</scope>
    <source>
        <strain evidence="1">IBT 29864</strain>
    </source>
</reference>
<accession>A0A9W9RQB2</accession>
<comment type="caution">
    <text evidence="1">The sequence shown here is derived from an EMBL/GenBank/DDBJ whole genome shotgun (WGS) entry which is preliminary data.</text>
</comment>
<keyword evidence="2" id="KW-1185">Reference proteome</keyword>
<dbReference type="EMBL" id="JAPZBS010000008">
    <property type="protein sequence ID" value="KAJ5364458.1"/>
    <property type="molecule type" value="Genomic_DNA"/>
</dbReference>
<evidence type="ECO:0000313" key="1">
    <source>
        <dbReference type="EMBL" id="KAJ5364458.1"/>
    </source>
</evidence>